<dbReference type="AlphaFoldDB" id="A0A673M6P0"/>
<dbReference type="GO" id="GO:0020037">
    <property type="term" value="F:heme binding"/>
    <property type="evidence" value="ECO:0007669"/>
    <property type="project" value="InterPro"/>
</dbReference>
<dbReference type="GO" id="GO:0005344">
    <property type="term" value="F:oxygen carrier activity"/>
    <property type="evidence" value="ECO:0007669"/>
    <property type="project" value="UniProtKB-KW"/>
</dbReference>
<dbReference type="InterPro" id="IPR012292">
    <property type="entry name" value="Globin/Proto"/>
</dbReference>
<dbReference type="PROSITE" id="PS01033">
    <property type="entry name" value="GLOBIN"/>
    <property type="match status" value="1"/>
</dbReference>
<accession>A0A673M6P0</accession>
<evidence type="ECO:0000256" key="2">
    <source>
        <dbReference type="ARBA" id="ARBA00022448"/>
    </source>
</evidence>
<sequence>MVEWSDSECSTIASVWCKINVDEIGPQALARVLIVYPWTQRYFGAFGNLSSAAAILGNPKVSEHGRTVLNALDKAVKNLGNIKGTYSELSQLHCDKLNGDPDNFRVHATYFLSLSLSIRISQHLRYTVMTCLTNANFLDSHSCWPIVSPSSLRAHLDPRSALLFRPPGRNSCP</sequence>
<dbReference type="GO" id="GO:0019825">
    <property type="term" value="F:oxygen binding"/>
    <property type="evidence" value="ECO:0007669"/>
    <property type="project" value="InterPro"/>
</dbReference>
<keyword evidence="2 7" id="KW-0813">Transport</keyword>
<dbReference type="PANTHER" id="PTHR11442">
    <property type="entry name" value="HEMOGLOBIN FAMILY MEMBER"/>
    <property type="match status" value="1"/>
</dbReference>
<keyword evidence="5" id="KW-0479">Metal-binding</keyword>
<evidence type="ECO:0000256" key="4">
    <source>
        <dbReference type="ARBA" id="ARBA00022621"/>
    </source>
</evidence>
<protein>
    <submittedName>
        <fullName evidence="9">Hemoglobin subunit beta-1-like</fullName>
    </submittedName>
</protein>
<evidence type="ECO:0000256" key="7">
    <source>
        <dbReference type="RuleBase" id="RU000356"/>
    </source>
</evidence>
<dbReference type="GO" id="GO:0031720">
    <property type="term" value="F:haptoglobin binding"/>
    <property type="evidence" value="ECO:0007669"/>
    <property type="project" value="TreeGrafter"/>
</dbReference>
<comment type="similarity">
    <text evidence="1 7">Belongs to the globin family.</text>
</comment>
<proteinExistence type="inferred from homology"/>
<keyword evidence="3 7" id="KW-0349">Heme</keyword>
<dbReference type="GO" id="GO:0043177">
    <property type="term" value="F:organic acid binding"/>
    <property type="evidence" value="ECO:0007669"/>
    <property type="project" value="TreeGrafter"/>
</dbReference>
<dbReference type="InterPro" id="IPR050056">
    <property type="entry name" value="Hemoglobin_oxygen_transport"/>
</dbReference>
<dbReference type="GO" id="GO:0031838">
    <property type="term" value="C:haptoglobin-hemoglobin complex"/>
    <property type="evidence" value="ECO:0007669"/>
    <property type="project" value="TreeGrafter"/>
</dbReference>
<gene>
    <name evidence="9" type="primary">LOC107754031</name>
</gene>
<dbReference type="GO" id="GO:0004601">
    <property type="term" value="F:peroxidase activity"/>
    <property type="evidence" value="ECO:0007669"/>
    <property type="project" value="TreeGrafter"/>
</dbReference>
<evidence type="ECO:0000256" key="6">
    <source>
        <dbReference type="ARBA" id="ARBA00023004"/>
    </source>
</evidence>
<evidence type="ECO:0000256" key="3">
    <source>
        <dbReference type="ARBA" id="ARBA00022617"/>
    </source>
</evidence>
<dbReference type="Pfam" id="PF00042">
    <property type="entry name" value="Globin"/>
    <property type="match status" value="1"/>
</dbReference>
<dbReference type="Gene3D" id="1.10.490.10">
    <property type="entry name" value="Globins"/>
    <property type="match status" value="1"/>
</dbReference>
<keyword evidence="6" id="KW-0408">Iron</keyword>
<organism evidence="9 10">
    <name type="scientific">Sinocyclocheilus rhinocerous</name>
    <dbReference type="NCBI Taxonomy" id="307959"/>
    <lineage>
        <taxon>Eukaryota</taxon>
        <taxon>Metazoa</taxon>
        <taxon>Chordata</taxon>
        <taxon>Craniata</taxon>
        <taxon>Vertebrata</taxon>
        <taxon>Euteleostomi</taxon>
        <taxon>Actinopterygii</taxon>
        <taxon>Neopterygii</taxon>
        <taxon>Teleostei</taxon>
        <taxon>Ostariophysi</taxon>
        <taxon>Cypriniformes</taxon>
        <taxon>Cyprinidae</taxon>
        <taxon>Cyprininae</taxon>
        <taxon>Sinocyclocheilus</taxon>
    </lineage>
</organism>
<dbReference type="InterPro" id="IPR000971">
    <property type="entry name" value="Globin"/>
</dbReference>
<feature type="domain" description="Globin" evidence="8">
    <location>
        <begin position="3"/>
        <end position="125"/>
    </location>
</feature>
<dbReference type="Ensembl" id="ENSSRHT00000088114.1">
    <property type="protein sequence ID" value="ENSSRHP00000085798.1"/>
    <property type="gene ID" value="ENSSRHG00000042453.1"/>
</dbReference>
<dbReference type="Proteomes" id="UP000472270">
    <property type="component" value="Unassembled WGS sequence"/>
</dbReference>
<dbReference type="PANTHER" id="PTHR11442:SF101">
    <property type="entry name" value="HEMOGLOBIN, BETA ADULT 2"/>
    <property type="match status" value="1"/>
</dbReference>
<dbReference type="SUPFAM" id="SSF46458">
    <property type="entry name" value="Globin-like"/>
    <property type="match status" value="1"/>
</dbReference>
<dbReference type="InterPro" id="IPR002337">
    <property type="entry name" value="Hemoglobin_b"/>
</dbReference>
<dbReference type="InterPro" id="IPR009050">
    <property type="entry name" value="Globin-like_sf"/>
</dbReference>
<dbReference type="PRINTS" id="PR00814">
    <property type="entry name" value="BETAHAEM"/>
</dbReference>
<keyword evidence="4 7" id="KW-0561">Oxygen transport</keyword>
<evidence type="ECO:0000313" key="9">
    <source>
        <dbReference type="Ensembl" id="ENSSRHP00000085798.1"/>
    </source>
</evidence>
<reference evidence="9" key="1">
    <citation type="submission" date="2025-08" db="UniProtKB">
        <authorList>
            <consortium name="Ensembl"/>
        </authorList>
    </citation>
    <scope>IDENTIFICATION</scope>
</reference>
<evidence type="ECO:0000256" key="5">
    <source>
        <dbReference type="ARBA" id="ARBA00022723"/>
    </source>
</evidence>
<evidence type="ECO:0000313" key="10">
    <source>
        <dbReference type="Proteomes" id="UP000472270"/>
    </source>
</evidence>
<keyword evidence="10" id="KW-1185">Reference proteome</keyword>
<evidence type="ECO:0000256" key="1">
    <source>
        <dbReference type="ARBA" id="ARBA00008705"/>
    </source>
</evidence>
<evidence type="ECO:0000259" key="8">
    <source>
        <dbReference type="PROSITE" id="PS01033"/>
    </source>
</evidence>
<dbReference type="GO" id="GO:0005833">
    <property type="term" value="C:hemoglobin complex"/>
    <property type="evidence" value="ECO:0007669"/>
    <property type="project" value="InterPro"/>
</dbReference>
<dbReference type="GO" id="GO:0042744">
    <property type="term" value="P:hydrogen peroxide catabolic process"/>
    <property type="evidence" value="ECO:0007669"/>
    <property type="project" value="TreeGrafter"/>
</dbReference>
<reference evidence="9" key="2">
    <citation type="submission" date="2025-09" db="UniProtKB">
        <authorList>
            <consortium name="Ensembl"/>
        </authorList>
    </citation>
    <scope>IDENTIFICATION</scope>
</reference>
<dbReference type="GO" id="GO:0072562">
    <property type="term" value="C:blood microparticle"/>
    <property type="evidence" value="ECO:0007669"/>
    <property type="project" value="TreeGrafter"/>
</dbReference>
<name>A0A673M6P0_9TELE</name>
<dbReference type="GO" id="GO:0046872">
    <property type="term" value="F:metal ion binding"/>
    <property type="evidence" value="ECO:0007669"/>
    <property type="project" value="UniProtKB-KW"/>
</dbReference>